<accession>A0A655XHL0</accession>
<dbReference type="AlphaFoldDB" id="A0A655XHL0"/>
<dbReference type="Proteomes" id="UP000046067">
    <property type="component" value="Unassembled WGS sequence"/>
</dbReference>
<reference evidence="1 2" key="1">
    <citation type="submission" date="2015-07" db="EMBL/GenBank/DDBJ databases">
        <authorList>
            <consortium name="Pathogen Informatics"/>
        </authorList>
    </citation>
    <scope>NUCLEOTIDE SEQUENCE [LARGE SCALE GENOMIC DNA]</scope>
    <source>
        <strain evidence="1 2">A325</strain>
    </source>
</reference>
<protein>
    <submittedName>
        <fullName evidence="1">Uncharacterized protein</fullName>
    </submittedName>
</protein>
<sequence length="72" mass="8304">MHIRHQASTACLGIEVTHHTHRAVSHAVVGTTEGKHGITTRSLLSKLNRRFYGIRTRWATELDHTLFTQRFR</sequence>
<name>A0A655XHL0_VIBCL</name>
<proteinExistence type="predicted"/>
<dbReference type="EMBL" id="CWQJ01000009">
    <property type="protein sequence ID" value="CSC12271.1"/>
    <property type="molecule type" value="Genomic_DNA"/>
</dbReference>
<organism evidence="1 2">
    <name type="scientific">Vibrio cholerae</name>
    <dbReference type="NCBI Taxonomy" id="666"/>
    <lineage>
        <taxon>Bacteria</taxon>
        <taxon>Pseudomonadati</taxon>
        <taxon>Pseudomonadota</taxon>
        <taxon>Gammaproteobacteria</taxon>
        <taxon>Vibrionales</taxon>
        <taxon>Vibrionaceae</taxon>
        <taxon>Vibrio</taxon>
    </lineage>
</organism>
<gene>
    <name evidence="1" type="ORF">ERS013201_01857</name>
</gene>
<evidence type="ECO:0000313" key="1">
    <source>
        <dbReference type="EMBL" id="CSC12271.1"/>
    </source>
</evidence>
<evidence type="ECO:0000313" key="2">
    <source>
        <dbReference type="Proteomes" id="UP000046067"/>
    </source>
</evidence>